<proteinExistence type="predicted"/>
<accession>A0A1S0TZJ5</accession>
<reference evidence="1" key="1">
    <citation type="submission" date="2012-04" db="EMBL/GenBank/DDBJ databases">
        <title>The Genome Sequence of Loa loa.</title>
        <authorList>
            <consortium name="The Broad Institute Genome Sequencing Platform"/>
            <consortium name="Broad Institute Genome Sequencing Center for Infectious Disease"/>
            <person name="Nutman T.B."/>
            <person name="Fink D.L."/>
            <person name="Russ C."/>
            <person name="Young S."/>
            <person name="Zeng Q."/>
            <person name="Gargeya S."/>
            <person name="Alvarado L."/>
            <person name="Berlin A."/>
            <person name="Chapman S.B."/>
            <person name="Chen Z."/>
            <person name="Freedman E."/>
            <person name="Gellesch M."/>
            <person name="Goldberg J."/>
            <person name="Griggs A."/>
            <person name="Gujja S."/>
            <person name="Heilman E.R."/>
            <person name="Heiman D."/>
            <person name="Howarth C."/>
            <person name="Mehta T."/>
            <person name="Neiman D."/>
            <person name="Pearson M."/>
            <person name="Roberts A."/>
            <person name="Saif S."/>
            <person name="Shea T."/>
            <person name="Shenoy N."/>
            <person name="Sisk P."/>
            <person name="Stolte C."/>
            <person name="Sykes S."/>
            <person name="White J."/>
            <person name="Yandava C."/>
            <person name="Haas B."/>
            <person name="Henn M.R."/>
            <person name="Nusbaum C."/>
            <person name="Birren B."/>
        </authorList>
    </citation>
    <scope>NUCLEOTIDE SEQUENCE [LARGE SCALE GENOMIC DNA]</scope>
</reference>
<dbReference type="GeneID" id="9943434"/>
<dbReference type="InParanoid" id="A0A1S0TZJ5"/>
<evidence type="ECO:0000313" key="1">
    <source>
        <dbReference type="EMBL" id="EFO22462.1"/>
    </source>
</evidence>
<dbReference type="EMBL" id="JH712092">
    <property type="protein sequence ID" value="EFO22462.1"/>
    <property type="molecule type" value="Genomic_DNA"/>
</dbReference>
<dbReference type="AlphaFoldDB" id="A0A1S0TZJ5"/>
<dbReference type="CTD" id="9943434"/>
<sequence>MCGRVEKEVGGCECIVVGKPMACEERRGGRQLDTPPTIIEMYPHARAHARVDVRAHLHTPHAHKNVTYVHTATCRHTEMQHTCTRPREPTSHVHTGTEWVDKCVGVERKQGSQKVATDEKSELTDQCPTPMLSAYSI</sequence>
<gene>
    <name evidence="1" type="ORF">LOAG_06023</name>
</gene>
<dbReference type="KEGG" id="loa:LOAG_06023"/>
<dbReference type="RefSeq" id="XP_003141607.1">
    <property type="nucleotide sequence ID" value="XM_003141559.1"/>
</dbReference>
<organism evidence="1">
    <name type="scientific">Loa loa</name>
    <name type="common">Eye worm</name>
    <name type="synonym">Filaria loa</name>
    <dbReference type="NCBI Taxonomy" id="7209"/>
    <lineage>
        <taxon>Eukaryota</taxon>
        <taxon>Metazoa</taxon>
        <taxon>Ecdysozoa</taxon>
        <taxon>Nematoda</taxon>
        <taxon>Chromadorea</taxon>
        <taxon>Rhabditida</taxon>
        <taxon>Spirurina</taxon>
        <taxon>Spiruromorpha</taxon>
        <taxon>Filarioidea</taxon>
        <taxon>Onchocercidae</taxon>
        <taxon>Loa</taxon>
    </lineage>
</organism>
<name>A0A1S0TZJ5_LOALO</name>
<protein>
    <submittedName>
        <fullName evidence="1">Uncharacterized protein</fullName>
    </submittedName>
</protein>